<proteinExistence type="predicted"/>
<organism evidence="1 2">
    <name type="scientific">Methylocystis iwaonis</name>
    <dbReference type="NCBI Taxonomy" id="2885079"/>
    <lineage>
        <taxon>Bacteria</taxon>
        <taxon>Pseudomonadati</taxon>
        <taxon>Pseudomonadota</taxon>
        <taxon>Alphaproteobacteria</taxon>
        <taxon>Hyphomicrobiales</taxon>
        <taxon>Methylocystaceae</taxon>
        <taxon>Methylocystis</taxon>
    </lineage>
</organism>
<evidence type="ECO:0008006" key="3">
    <source>
        <dbReference type="Google" id="ProtNLM"/>
    </source>
</evidence>
<dbReference type="Proteomes" id="UP001317629">
    <property type="component" value="Plasmid pSS37A-Re-2"/>
</dbReference>
<protein>
    <recommendedName>
        <fullName evidence="3">Glycine zipper domain-containing protein</fullName>
    </recommendedName>
</protein>
<gene>
    <name evidence="1" type="ORF">SS37A_40460</name>
</gene>
<dbReference type="EMBL" id="AP027144">
    <property type="protein sequence ID" value="BDV36516.1"/>
    <property type="molecule type" value="Genomic_DNA"/>
</dbReference>
<evidence type="ECO:0000313" key="1">
    <source>
        <dbReference type="EMBL" id="BDV36516.1"/>
    </source>
</evidence>
<sequence length="53" mass="4994">MVTAKEHMTMATVLALVGAAFGAALGGATIGFPAALASTVIGGLGGAIIGSFM</sequence>
<accession>A0ABM8EFC2</accession>
<geneLocation type="plasmid" evidence="1 2">
    <name>pSS37A-Re-2</name>
</geneLocation>
<keyword evidence="1" id="KW-0614">Plasmid</keyword>
<keyword evidence="2" id="KW-1185">Reference proteome</keyword>
<reference evidence="1 2" key="1">
    <citation type="journal article" date="2023" name="Int. J. Syst. Evol. Microbiol.">
        <title>Methylocystis iwaonis sp. nov., a type II methane-oxidizing bacterium from surface soil of a rice paddy field in Japan, and emended description of the genus Methylocystis (ex Whittenbury et al. 1970) Bowman et al. 1993.</title>
        <authorList>
            <person name="Kaise H."/>
            <person name="Sawadogo J.B."/>
            <person name="Alam M.S."/>
            <person name="Ueno C."/>
            <person name="Dianou D."/>
            <person name="Shinjo R."/>
            <person name="Asakawa S."/>
        </authorList>
    </citation>
    <scope>NUCLEOTIDE SEQUENCE [LARGE SCALE GENOMIC DNA]</scope>
    <source>
        <strain evidence="1 2">SS37A-Re</strain>
    </source>
</reference>
<evidence type="ECO:0000313" key="2">
    <source>
        <dbReference type="Proteomes" id="UP001317629"/>
    </source>
</evidence>
<name>A0ABM8EFC2_9HYPH</name>